<dbReference type="Pfam" id="PF13416">
    <property type="entry name" value="SBP_bac_8"/>
    <property type="match status" value="1"/>
</dbReference>
<dbReference type="SUPFAM" id="SSF53850">
    <property type="entry name" value="Periplasmic binding protein-like II"/>
    <property type="match status" value="1"/>
</dbReference>
<proteinExistence type="inferred from homology"/>
<evidence type="ECO:0000256" key="4">
    <source>
        <dbReference type="ARBA" id="ARBA00022729"/>
    </source>
</evidence>
<comment type="caution">
    <text evidence="6">The sequence shown here is derived from an EMBL/GenBank/DDBJ whole genome shotgun (WGS) entry which is preliminary data.</text>
</comment>
<evidence type="ECO:0000256" key="5">
    <source>
        <dbReference type="SAM" id="SignalP"/>
    </source>
</evidence>
<comment type="similarity">
    <text evidence="1">Belongs to the bacterial solute-binding protein 1 family.</text>
</comment>
<keyword evidence="4 5" id="KW-0732">Signal</keyword>
<dbReference type="PROSITE" id="PS51257">
    <property type="entry name" value="PROKAR_LIPOPROTEIN"/>
    <property type="match status" value="1"/>
</dbReference>
<dbReference type="InterPro" id="IPR006059">
    <property type="entry name" value="SBP"/>
</dbReference>
<dbReference type="GeneID" id="301458167"/>
<dbReference type="PANTHER" id="PTHR30061">
    <property type="entry name" value="MALTOSE-BINDING PERIPLASMIC PROTEIN"/>
    <property type="match status" value="1"/>
</dbReference>
<dbReference type="RefSeq" id="WP_310891291.1">
    <property type="nucleotide sequence ID" value="NZ_BAAAGR010000001.1"/>
</dbReference>
<evidence type="ECO:0000256" key="2">
    <source>
        <dbReference type="ARBA" id="ARBA00022448"/>
    </source>
</evidence>
<dbReference type="GO" id="GO:0015144">
    <property type="term" value="F:carbohydrate transmembrane transporter activity"/>
    <property type="evidence" value="ECO:0007669"/>
    <property type="project" value="InterPro"/>
</dbReference>
<dbReference type="PRINTS" id="PR00181">
    <property type="entry name" value="MALTOSEBP"/>
</dbReference>
<reference evidence="6 7" key="1">
    <citation type="submission" date="2021-06" db="EMBL/GenBank/DDBJ databases">
        <title>Genome-based taxonomic framework of Microbacterium strains isolated from marine environment, the description of four new species and reclassification of four preexisting species.</title>
        <authorList>
            <person name="Lee S.D."/>
            <person name="Kim S.-M."/>
            <person name="Byeon Y.-S."/>
            <person name="Yang H.L."/>
            <person name="Kim I.S."/>
        </authorList>
    </citation>
    <scope>NUCLEOTIDE SEQUENCE [LARGE SCALE GENOMIC DNA]</scope>
    <source>
        <strain evidence="6 7">KACC 20514</strain>
    </source>
</reference>
<dbReference type="Proteomes" id="UP001183582">
    <property type="component" value="Unassembled WGS sequence"/>
</dbReference>
<name>A0AAJ2HJA0_9MICO</name>
<evidence type="ECO:0000256" key="3">
    <source>
        <dbReference type="ARBA" id="ARBA00022597"/>
    </source>
</evidence>
<gene>
    <name evidence="6" type="ORF">KZC50_08005</name>
</gene>
<feature type="signal peptide" evidence="5">
    <location>
        <begin position="1"/>
        <end position="28"/>
    </location>
</feature>
<dbReference type="GO" id="GO:1901982">
    <property type="term" value="F:maltose binding"/>
    <property type="evidence" value="ECO:0007669"/>
    <property type="project" value="TreeGrafter"/>
</dbReference>
<dbReference type="AlphaFoldDB" id="A0AAJ2HJA0"/>
<accession>A0AAJ2HJA0</accession>
<dbReference type="GO" id="GO:0055052">
    <property type="term" value="C:ATP-binding cassette (ABC) transporter complex, substrate-binding subunit-containing"/>
    <property type="evidence" value="ECO:0007669"/>
    <property type="project" value="TreeGrafter"/>
</dbReference>
<dbReference type="Gene3D" id="3.40.190.10">
    <property type="entry name" value="Periplasmic binding protein-like II"/>
    <property type="match status" value="2"/>
</dbReference>
<feature type="chain" id="PRO_5042559572" evidence="5">
    <location>
        <begin position="29"/>
        <end position="418"/>
    </location>
</feature>
<keyword evidence="2" id="KW-0813">Transport</keyword>
<dbReference type="GO" id="GO:0015768">
    <property type="term" value="P:maltose transport"/>
    <property type="evidence" value="ECO:0007669"/>
    <property type="project" value="TreeGrafter"/>
</dbReference>
<dbReference type="InterPro" id="IPR006060">
    <property type="entry name" value="Maltose/Cyclodextrin-bd"/>
</dbReference>
<keyword evidence="3" id="KW-0762">Sugar transport</keyword>
<protein>
    <submittedName>
        <fullName evidence="6">Maltose ABC transporter substrate-binding protein</fullName>
    </submittedName>
</protein>
<dbReference type="CDD" id="cd13586">
    <property type="entry name" value="PBP2_Maltose_binding_like"/>
    <property type="match status" value="1"/>
</dbReference>
<organism evidence="6 7">
    <name type="scientific">Microbacterium aurantiacum</name>
    <dbReference type="NCBI Taxonomy" id="162393"/>
    <lineage>
        <taxon>Bacteria</taxon>
        <taxon>Bacillati</taxon>
        <taxon>Actinomycetota</taxon>
        <taxon>Actinomycetes</taxon>
        <taxon>Micrococcales</taxon>
        <taxon>Microbacteriaceae</taxon>
        <taxon>Microbacterium</taxon>
    </lineage>
</organism>
<dbReference type="EMBL" id="JAHWXH010000001">
    <property type="protein sequence ID" value="MDS0245555.1"/>
    <property type="molecule type" value="Genomic_DNA"/>
</dbReference>
<evidence type="ECO:0000256" key="1">
    <source>
        <dbReference type="ARBA" id="ARBA00008520"/>
    </source>
</evidence>
<evidence type="ECO:0000313" key="6">
    <source>
        <dbReference type="EMBL" id="MDS0245555.1"/>
    </source>
</evidence>
<dbReference type="PANTHER" id="PTHR30061:SF50">
    <property type="entry name" value="MALTOSE_MALTODEXTRIN-BINDING PERIPLASMIC PROTEIN"/>
    <property type="match status" value="1"/>
</dbReference>
<sequence>MKVNRKSVLALGALVASSALVLSGCASGGGDTADGGDTGEGSGDANAITVWVDIERKPALEGVAASFTEDTGIEVELVTKDFATVDQDFISQVPTGKGPDVIVSPHDKLGAYVAAGVVAPLELGDVASGFAESAIQAMTYDGNVYGVPYSIENVALVRNADLVAEPSTTFDEVIAKGREAGTTYPFLVGLSPEQGDPYHLYPLQTSFGSQVFAQNADGSYDSSNLVLGDEAGVEFATALKQWGAEGILNANIDGDRAREFFLAGESPYYLTGPWNTPAIAEAGINYVIDPLPSAGGEEARPFIGVNGFFLSSKSANALAATNFIVNYLSTEEAQLALFEVGGRPPALTAAYESAAASDPDVAAFGAIGQTGAPMPAIPEMGAVWSDWGNAELQLIKGEGDPQEVWETAATNIQTKIDG</sequence>
<evidence type="ECO:0000313" key="7">
    <source>
        <dbReference type="Proteomes" id="UP001183582"/>
    </source>
</evidence>
<dbReference type="GO" id="GO:0042956">
    <property type="term" value="P:maltodextrin transmembrane transport"/>
    <property type="evidence" value="ECO:0007669"/>
    <property type="project" value="TreeGrafter"/>
</dbReference>